<sequence length="271" mass="30134">MDWHDWKSDGYASSPALDHDVVALRISGTVRLMQARDGKTHPSIAMPGNVTLDPRGMESKWSWDKPGAVAIVRIPPTLLLDAAESALKAPPAAIELPNCFGRKDVFVERIITLFLDELRAPPHPAQTYITQALSSALACHIVCRFNSQGLPVQPVPVDMHTRAVQRVKDYIQENLEQHITLDTLASLANVSRFHFARMFRQSAGVSAMTFLERARMARAQALIRVGGIPLAQVAMLVGYADQSYFTRRFRLHVGVTPAAYAREFGGRRRRP</sequence>
<keyword evidence="6" id="KW-1185">Reference proteome</keyword>
<proteinExistence type="predicted"/>
<evidence type="ECO:0000256" key="3">
    <source>
        <dbReference type="ARBA" id="ARBA00023163"/>
    </source>
</evidence>
<dbReference type="GO" id="GO:0043565">
    <property type="term" value="F:sequence-specific DNA binding"/>
    <property type="evidence" value="ECO:0007669"/>
    <property type="project" value="InterPro"/>
</dbReference>
<gene>
    <name evidence="5" type="ORF">HHL21_16475</name>
</gene>
<dbReference type="InterPro" id="IPR020449">
    <property type="entry name" value="Tscrpt_reg_AraC-type_HTH"/>
</dbReference>
<name>A0A848HTL2_9BURK</name>
<keyword evidence="2" id="KW-0238">DNA-binding</keyword>
<dbReference type="InterPro" id="IPR018060">
    <property type="entry name" value="HTH_AraC"/>
</dbReference>
<evidence type="ECO:0000256" key="2">
    <source>
        <dbReference type="ARBA" id="ARBA00023125"/>
    </source>
</evidence>
<dbReference type="InterPro" id="IPR009057">
    <property type="entry name" value="Homeodomain-like_sf"/>
</dbReference>
<feature type="domain" description="HTH araC/xylS-type" evidence="4">
    <location>
        <begin position="165"/>
        <end position="263"/>
    </location>
</feature>
<dbReference type="SMART" id="SM00342">
    <property type="entry name" value="HTH_ARAC"/>
    <property type="match status" value="1"/>
</dbReference>
<dbReference type="SUPFAM" id="SSF46689">
    <property type="entry name" value="Homeodomain-like"/>
    <property type="match status" value="2"/>
</dbReference>
<dbReference type="EMBL" id="JABBGG010000009">
    <property type="protein sequence ID" value="NML62643.1"/>
    <property type="molecule type" value="Genomic_DNA"/>
</dbReference>
<dbReference type="InterPro" id="IPR018062">
    <property type="entry name" value="HTH_AraC-typ_CS"/>
</dbReference>
<dbReference type="GO" id="GO:0003700">
    <property type="term" value="F:DNA-binding transcription factor activity"/>
    <property type="evidence" value="ECO:0007669"/>
    <property type="project" value="InterPro"/>
</dbReference>
<evidence type="ECO:0000259" key="4">
    <source>
        <dbReference type="PROSITE" id="PS01124"/>
    </source>
</evidence>
<dbReference type="InterPro" id="IPR050204">
    <property type="entry name" value="AraC_XylS_family_regulators"/>
</dbReference>
<dbReference type="PRINTS" id="PR00032">
    <property type="entry name" value="HTHARAC"/>
</dbReference>
<dbReference type="PROSITE" id="PS01124">
    <property type="entry name" value="HTH_ARAC_FAMILY_2"/>
    <property type="match status" value="1"/>
</dbReference>
<dbReference type="AlphaFoldDB" id="A0A848HTL2"/>
<dbReference type="PROSITE" id="PS00041">
    <property type="entry name" value="HTH_ARAC_FAMILY_1"/>
    <property type="match status" value="1"/>
</dbReference>
<dbReference type="Pfam" id="PF12833">
    <property type="entry name" value="HTH_18"/>
    <property type="match status" value="1"/>
</dbReference>
<dbReference type="Gene3D" id="1.10.10.60">
    <property type="entry name" value="Homeodomain-like"/>
    <property type="match status" value="1"/>
</dbReference>
<dbReference type="PANTHER" id="PTHR46796">
    <property type="entry name" value="HTH-TYPE TRANSCRIPTIONAL ACTIVATOR RHAS-RELATED"/>
    <property type="match status" value="1"/>
</dbReference>
<keyword evidence="1" id="KW-0805">Transcription regulation</keyword>
<protein>
    <submittedName>
        <fullName evidence="5">Helix-turn-helix transcriptional regulator</fullName>
    </submittedName>
</protein>
<comment type="caution">
    <text evidence="5">The sequence shown here is derived from an EMBL/GenBank/DDBJ whole genome shotgun (WGS) entry which is preliminary data.</text>
</comment>
<evidence type="ECO:0000313" key="5">
    <source>
        <dbReference type="EMBL" id="NML62643.1"/>
    </source>
</evidence>
<dbReference type="Proteomes" id="UP000583752">
    <property type="component" value="Unassembled WGS sequence"/>
</dbReference>
<dbReference type="PANTHER" id="PTHR46796:SF6">
    <property type="entry name" value="ARAC SUBFAMILY"/>
    <property type="match status" value="1"/>
</dbReference>
<accession>A0A848HTL2</accession>
<dbReference type="RefSeq" id="WP_169467807.1">
    <property type="nucleotide sequence ID" value="NZ_JABBGG010000009.1"/>
</dbReference>
<keyword evidence="3" id="KW-0804">Transcription</keyword>
<organism evidence="5 6">
    <name type="scientific">Massilia polaris</name>
    <dbReference type="NCBI Taxonomy" id="2728846"/>
    <lineage>
        <taxon>Bacteria</taxon>
        <taxon>Pseudomonadati</taxon>
        <taxon>Pseudomonadota</taxon>
        <taxon>Betaproteobacteria</taxon>
        <taxon>Burkholderiales</taxon>
        <taxon>Oxalobacteraceae</taxon>
        <taxon>Telluria group</taxon>
        <taxon>Massilia</taxon>
    </lineage>
</organism>
<evidence type="ECO:0000313" key="6">
    <source>
        <dbReference type="Proteomes" id="UP000583752"/>
    </source>
</evidence>
<evidence type="ECO:0000256" key="1">
    <source>
        <dbReference type="ARBA" id="ARBA00023015"/>
    </source>
</evidence>
<reference evidence="5 6" key="1">
    <citation type="submission" date="2020-04" db="EMBL/GenBank/DDBJ databases">
        <title>Massilia sp. RP-1-19 isolated from soil.</title>
        <authorList>
            <person name="Dahal R.H."/>
        </authorList>
    </citation>
    <scope>NUCLEOTIDE SEQUENCE [LARGE SCALE GENOMIC DNA]</scope>
    <source>
        <strain evidence="5 6">RP-1-19</strain>
    </source>
</reference>